<dbReference type="EMBL" id="PKMF04000002">
    <property type="protein sequence ID" value="KAK7861451.1"/>
    <property type="molecule type" value="Genomic_DNA"/>
</dbReference>
<comment type="similarity">
    <text evidence="1">Belongs to the 14-3-3 family.</text>
</comment>
<dbReference type="Gene3D" id="1.20.190.20">
    <property type="entry name" value="14-3-3 domain"/>
    <property type="match status" value="1"/>
</dbReference>
<evidence type="ECO:0000259" key="2">
    <source>
        <dbReference type="Pfam" id="PF00244"/>
    </source>
</evidence>
<protein>
    <submittedName>
        <fullName evidence="3">14-3-3-like protein gf14 lambda</fullName>
    </submittedName>
</protein>
<organism evidence="3">
    <name type="scientific">Quercus suber</name>
    <name type="common">Cork oak</name>
    <dbReference type="NCBI Taxonomy" id="58331"/>
    <lineage>
        <taxon>Eukaryota</taxon>
        <taxon>Viridiplantae</taxon>
        <taxon>Streptophyta</taxon>
        <taxon>Embryophyta</taxon>
        <taxon>Tracheophyta</taxon>
        <taxon>Spermatophyta</taxon>
        <taxon>Magnoliopsida</taxon>
        <taxon>eudicotyledons</taxon>
        <taxon>Gunneridae</taxon>
        <taxon>Pentapetalae</taxon>
        <taxon>rosids</taxon>
        <taxon>fabids</taxon>
        <taxon>Fagales</taxon>
        <taxon>Fagaceae</taxon>
        <taxon>Quercus</taxon>
    </lineage>
</organism>
<gene>
    <name evidence="3" type="primary">GRF6_0</name>
    <name evidence="3" type="ORF">CFP56_011368</name>
</gene>
<dbReference type="SUPFAM" id="SSF48445">
    <property type="entry name" value="14-3-3 protein"/>
    <property type="match status" value="1"/>
</dbReference>
<evidence type="ECO:0000313" key="3">
    <source>
        <dbReference type="EMBL" id="KAK7861451.1"/>
    </source>
</evidence>
<dbReference type="PANTHER" id="PTHR18860">
    <property type="entry name" value="14-3-3 PROTEIN"/>
    <property type="match status" value="1"/>
</dbReference>
<dbReference type="Pfam" id="PF00244">
    <property type="entry name" value="14-3-3"/>
    <property type="match status" value="1"/>
</dbReference>
<evidence type="ECO:0000256" key="1">
    <source>
        <dbReference type="ARBA" id="ARBA00006141"/>
    </source>
</evidence>
<dbReference type="InterPro" id="IPR023410">
    <property type="entry name" value="14-3-3_domain"/>
</dbReference>
<feature type="domain" description="14-3-3" evidence="2">
    <location>
        <begin position="1"/>
        <end position="78"/>
    </location>
</feature>
<dbReference type="InterPro" id="IPR036815">
    <property type="entry name" value="14-3-3_dom_sf"/>
</dbReference>
<accession>A0AAW0MDR7</accession>
<reference evidence="3" key="2">
    <citation type="journal article" date="2018" name="Sci. Data">
        <title>The draft genome sequence of cork oak.</title>
        <authorList>
            <person name="Ramos A.M."/>
            <person name="Usie A."/>
            <person name="Barbosa P."/>
            <person name="Barros P.M."/>
            <person name="Capote T."/>
            <person name="Chaves I."/>
            <person name="Simoes F."/>
            <person name="Abreu I."/>
            <person name="Carrasquinho I."/>
            <person name="Faro C."/>
            <person name="Guimaraes J.B."/>
            <person name="Mendonca D."/>
            <person name="Nobrega F."/>
            <person name="Rodrigues L."/>
            <person name="Saibo N.J.M."/>
            <person name="Varela M.C."/>
            <person name="Egas C."/>
            <person name="Matos J."/>
            <person name="Miguel C.M."/>
            <person name="Oliveira M.M."/>
            <person name="Ricardo C.P."/>
            <person name="Goncalves S."/>
        </authorList>
    </citation>
    <scope>NUCLEOTIDE SEQUENCE [LARGE SCALE GENOMIC DNA]</scope>
    <source>
        <strain evidence="3">HL8</strain>
    </source>
</reference>
<comment type="caution">
    <text evidence="3">The sequence shown here is derived from an EMBL/GenBank/DDBJ whole genome shotgun (WGS) entry which is preliminary data.</text>
</comment>
<name>A0AAW0MDR7_QUESU</name>
<dbReference type="AlphaFoldDB" id="A0AAW0MDR7"/>
<reference evidence="3" key="3">
    <citation type="submission" date="2023-07" db="EMBL/GenBank/DDBJ databases">
        <title>An improved reference 1 genome and first organelle genomes of Quercus suber.</title>
        <authorList>
            <consortium name="Genosuber Consortium"/>
            <person name="Usie A."/>
            <person name="Serra O."/>
            <person name="Barros P."/>
        </authorList>
    </citation>
    <scope>NUCLEOTIDE SEQUENCE</scope>
    <source>
        <strain evidence="3">HL8</strain>
        <tissue evidence="3">Leaves</tissue>
    </source>
</reference>
<reference evidence="3" key="1">
    <citation type="submission" date="2017-12" db="EMBL/GenBank/DDBJ databases">
        <authorList>
            <person name="Barbosa P."/>
            <person name="Usie A."/>
            <person name="Ramos A.M."/>
        </authorList>
    </citation>
    <scope>NUCLEOTIDE SEQUENCE</scope>
    <source>
        <strain evidence="3">HL8</strain>
        <tissue evidence="3">Leaves</tissue>
    </source>
</reference>
<dbReference type="PRINTS" id="PR00305">
    <property type="entry name" value="1433ZETA"/>
</dbReference>
<dbReference type="Gramene" id="rna-CFP56_25111">
    <property type="protein sequence ID" value="cds-POF02752.1"/>
    <property type="gene ID" value="gene-CFP56_25111"/>
</dbReference>
<proteinExistence type="inferred from homology"/>
<dbReference type="InterPro" id="IPR000308">
    <property type="entry name" value="14-3-3"/>
</dbReference>
<sequence>MVQYMENLVTGSTPVSELTVEEQNLLSVAYKNVIDSLRVAWRIMSSIEQKEEGRKNKEHVSLVKEYCSKVEEELSEIFARKTENSESEN</sequence>